<evidence type="ECO:0000256" key="2">
    <source>
        <dbReference type="SAM" id="SignalP"/>
    </source>
</evidence>
<dbReference type="Proteomes" id="UP000502260">
    <property type="component" value="Chromosome"/>
</dbReference>
<dbReference type="KEGG" id="slac:SKTS_21770"/>
<evidence type="ECO:0000313" key="4">
    <source>
        <dbReference type="Proteomes" id="UP000502260"/>
    </source>
</evidence>
<organism evidence="3 4">
    <name type="scientific">Sulfurimicrobium lacus</name>
    <dbReference type="NCBI Taxonomy" id="2715678"/>
    <lineage>
        <taxon>Bacteria</taxon>
        <taxon>Pseudomonadati</taxon>
        <taxon>Pseudomonadota</taxon>
        <taxon>Betaproteobacteria</taxon>
        <taxon>Nitrosomonadales</taxon>
        <taxon>Sulfuricellaceae</taxon>
        <taxon>Sulfurimicrobium</taxon>
    </lineage>
</organism>
<dbReference type="EMBL" id="AP022853">
    <property type="protein sequence ID" value="BCB27291.1"/>
    <property type="molecule type" value="Genomic_DNA"/>
</dbReference>
<keyword evidence="1" id="KW-0472">Membrane</keyword>
<protein>
    <submittedName>
        <fullName evidence="3">Uncharacterized protein</fullName>
    </submittedName>
</protein>
<dbReference type="AlphaFoldDB" id="A0A6F8VDQ6"/>
<keyword evidence="1" id="KW-1133">Transmembrane helix</keyword>
<feature type="transmembrane region" description="Helical" evidence="1">
    <location>
        <begin position="39"/>
        <end position="57"/>
    </location>
</feature>
<feature type="signal peptide" evidence="2">
    <location>
        <begin position="1"/>
        <end position="23"/>
    </location>
</feature>
<keyword evidence="4" id="KW-1185">Reference proteome</keyword>
<feature type="chain" id="PRO_5026198151" evidence="2">
    <location>
        <begin position="24"/>
        <end position="64"/>
    </location>
</feature>
<sequence>MKNVKMVFAVVLGWVTAASTAFAAVPTEVTTAISTSGTDAATVASAVFVVLVGIYAIKLMRKGL</sequence>
<keyword evidence="2" id="KW-0732">Signal</keyword>
<accession>A0A6F8VDQ6</accession>
<keyword evidence="1" id="KW-0812">Transmembrane</keyword>
<name>A0A6F8VDQ6_9PROT</name>
<evidence type="ECO:0000256" key="1">
    <source>
        <dbReference type="SAM" id="Phobius"/>
    </source>
</evidence>
<dbReference type="InterPro" id="IPR008020">
    <property type="entry name" value="G8P"/>
</dbReference>
<reference evidence="4" key="1">
    <citation type="submission" date="2020-03" db="EMBL/GenBank/DDBJ databases">
        <title>Complete genome sequence of sulfur-oxidizing bacterium skT11.</title>
        <authorList>
            <person name="Kanda M."/>
            <person name="Kojima H."/>
            <person name="Fukui M."/>
        </authorList>
    </citation>
    <scope>NUCLEOTIDE SEQUENCE [LARGE SCALE GENOMIC DNA]</scope>
    <source>
        <strain evidence="4">skT11</strain>
    </source>
</reference>
<dbReference type="RefSeq" id="WP_173064651.1">
    <property type="nucleotide sequence ID" value="NZ_AP022853.1"/>
</dbReference>
<gene>
    <name evidence="3" type="ORF">SKTS_21770</name>
</gene>
<dbReference type="Pfam" id="PF05356">
    <property type="entry name" value="Phage_Coat_B"/>
    <property type="match status" value="1"/>
</dbReference>
<proteinExistence type="predicted"/>
<evidence type="ECO:0000313" key="3">
    <source>
        <dbReference type="EMBL" id="BCB27291.1"/>
    </source>
</evidence>